<organism evidence="1 2">
    <name type="scientific">Dioscorea alata</name>
    <name type="common">Purple yam</name>
    <dbReference type="NCBI Taxonomy" id="55571"/>
    <lineage>
        <taxon>Eukaryota</taxon>
        <taxon>Viridiplantae</taxon>
        <taxon>Streptophyta</taxon>
        <taxon>Embryophyta</taxon>
        <taxon>Tracheophyta</taxon>
        <taxon>Spermatophyta</taxon>
        <taxon>Magnoliopsida</taxon>
        <taxon>Liliopsida</taxon>
        <taxon>Dioscoreales</taxon>
        <taxon>Dioscoreaceae</taxon>
        <taxon>Dioscorea</taxon>
    </lineage>
</organism>
<dbReference type="Proteomes" id="UP000827976">
    <property type="component" value="Chromosome 2"/>
</dbReference>
<gene>
    <name evidence="1" type="ORF">IHE45_02G001300</name>
</gene>
<comment type="caution">
    <text evidence="1">The sequence shown here is derived from an EMBL/GenBank/DDBJ whole genome shotgun (WGS) entry which is preliminary data.</text>
</comment>
<reference evidence="2" key="1">
    <citation type="journal article" date="2022" name="Nat. Commun.">
        <title>Chromosome evolution and the genetic basis of agronomically important traits in greater yam.</title>
        <authorList>
            <person name="Bredeson J.V."/>
            <person name="Lyons J.B."/>
            <person name="Oniyinde I.O."/>
            <person name="Okereke N.R."/>
            <person name="Kolade O."/>
            <person name="Nnabue I."/>
            <person name="Nwadili C.O."/>
            <person name="Hribova E."/>
            <person name="Parker M."/>
            <person name="Nwogha J."/>
            <person name="Shu S."/>
            <person name="Carlson J."/>
            <person name="Kariba R."/>
            <person name="Muthemba S."/>
            <person name="Knop K."/>
            <person name="Barton G.J."/>
            <person name="Sherwood A.V."/>
            <person name="Lopez-Montes A."/>
            <person name="Asiedu R."/>
            <person name="Jamnadass R."/>
            <person name="Muchugi A."/>
            <person name="Goodstein D."/>
            <person name="Egesi C.N."/>
            <person name="Featherston J."/>
            <person name="Asfaw A."/>
            <person name="Simpson G.G."/>
            <person name="Dolezel J."/>
            <person name="Hendre P.S."/>
            <person name="Van Deynze A."/>
            <person name="Kumar P.L."/>
            <person name="Obidiegwu J.E."/>
            <person name="Bhattacharjee R."/>
            <person name="Rokhsar D.S."/>
        </authorList>
    </citation>
    <scope>NUCLEOTIDE SEQUENCE [LARGE SCALE GENOMIC DNA]</scope>
    <source>
        <strain evidence="2">cv. TDa95/00328</strain>
    </source>
</reference>
<evidence type="ECO:0000313" key="1">
    <source>
        <dbReference type="EMBL" id="KAH7689717.1"/>
    </source>
</evidence>
<keyword evidence="2" id="KW-1185">Reference proteome</keyword>
<protein>
    <submittedName>
        <fullName evidence="1">Dirigent protein</fullName>
    </submittedName>
</protein>
<sequence length="192" mass="21270">MLAKIIFFAAVSVAIATVILLAFVSPPGHKKNQEGKPNSWLDLSLYIQPPHLPNHQHPGATQQASEALIFHHTITEGPKNTSKVIGKAQGFIIPIEHFAHSPFNIIYLSFNTQEYIGSLSVEAKQMKYEAREELTVVGGTGSFAFARGLAVFIQNQNYNLNQRDGLTSHTFAMYHLQLRLKFPAQSSGNISR</sequence>
<dbReference type="EMBL" id="CM037012">
    <property type="protein sequence ID" value="KAH7689717.1"/>
    <property type="molecule type" value="Genomic_DNA"/>
</dbReference>
<proteinExistence type="predicted"/>
<accession>A0ACB7WNF9</accession>
<name>A0ACB7WNF9_DIOAL</name>
<evidence type="ECO:0000313" key="2">
    <source>
        <dbReference type="Proteomes" id="UP000827976"/>
    </source>
</evidence>